<sequence length="272" mass="29535">MGILSNRVPREKLQPGDHIYSWRFAYSYAHHGIYVGDGQVIHFTRGQGQELGTGTFLDSVLGSTVSSPSHAHNPCDQCGMDKNCTGVLLSCLDCFLCGYPLYRFEYAENIAVFMMRVRPGTCTLAVSDAPEVVLHRAKYLLENGFGGYHIFRKNCEDFAVYCKTGLLIDDNIIPSGGQAGSFVSGPTSALTAGVVRMLMAEPWGIVAVTAGMYCISRYALDLGNRKDVNKVAVEELVAKVGLVSPLSTEIPSMIDESNAKEEAVAGKFDITN</sequence>
<dbReference type="Pfam" id="PF04970">
    <property type="entry name" value="LRAT"/>
    <property type="match status" value="1"/>
</dbReference>
<dbReference type="OMA" id="KSQESWF"/>
<comment type="caution">
    <text evidence="2">The sequence shown here is derived from an EMBL/GenBank/DDBJ whole genome shotgun (WGS) entry which is preliminary data.</text>
</comment>
<gene>
    <name evidence="2" type="ORF">KP509_18G055100</name>
</gene>
<dbReference type="OrthoDB" id="421951at2759"/>
<dbReference type="Gene3D" id="3.90.1720.10">
    <property type="entry name" value="endopeptidase domain like (from Nostoc punctiforme)"/>
    <property type="match status" value="1"/>
</dbReference>
<dbReference type="PANTHER" id="PTHR46137:SF3">
    <property type="entry name" value="OS05G0310600 PROTEIN"/>
    <property type="match status" value="1"/>
</dbReference>
<dbReference type="PANTHER" id="PTHR46137">
    <property type="entry name" value="OS05G0310600 PROTEIN"/>
    <property type="match status" value="1"/>
</dbReference>
<dbReference type="PROSITE" id="PS51934">
    <property type="entry name" value="LRAT"/>
    <property type="match status" value="1"/>
</dbReference>
<accession>A0A8T2STH9</accession>
<dbReference type="InterPro" id="IPR007053">
    <property type="entry name" value="LRAT_dom"/>
</dbReference>
<dbReference type="Proteomes" id="UP000825935">
    <property type="component" value="Chromosome 18"/>
</dbReference>
<keyword evidence="3" id="KW-1185">Reference proteome</keyword>
<evidence type="ECO:0000259" key="1">
    <source>
        <dbReference type="PROSITE" id="PS51934"/>
    </source>
</evidence>
<organism evidence="2 3">
    <name type="scientific">Ceratopteris richardii</name>
    <name type="common">Triangle waterfern</name>
    <dbReference type="NCBI Taxonomy" id="49495"/>
    <lineage>
        <taxon>Eukaryota</taxon>
        <taxon>Viridiplantae</taxon>
        <taxon>Streptophyta</taxon>
        <taxon>Embryophyta</taxon>
        <taxon>Tracheophyta</taxon>
        <taxon>Polypodiopsida</taxon>
        <taxon>Polypodiidae</taxon>
        <taxon>Polypodiales</taxon>
        <taxon>Pteridineae</taxon>
        <taxon>Pteridaceae</taxon>
        <taxon>Parkerioideae</taxon>
        <taxon>Ceratopteris</taxon>
    </lineage>
</organism>
<evidence type="ECO:0000313" key="3">
    <source>
        <dbReference type="Proteomes" id="UP000825935"/>
    </source>
</evidence>
<dbReference type="AlphaFoldDB" id="A0A8T2STH9"/>
<feature type="domain" description="LRAT" evidence="1">
    <location>
        <begin position="20"/>
        <end position="171"/>
    </location>
</feature>
<protein>
    <recommendedName>
        <fullName evidence="1">LRAT domain-containing protein</fullName>
    </recommendedName>
</protein>
<dbReference type="EMBL" id="CM035423">
    <property type="protein sequence ID" value="KAH7365938.1"/>
    <property type="molecule type" value="Genomic_DNA"/>
</dbReference>
<name>A0A8T2STH9_CERRI</name>
<proteinExistence type="predicted"/>
<reference evidence="2" key="1">
    <citation type="submission" date="2021-08" db="EMBL/GenBank/DDBJ databases">
        <title>WGS assembly of Ceratopteris richardii.</title>
        <authorList>
            <person name="Marchant D.B."/>
            <person name="Chen G."/>
            <person name="Jenkins J."/>
            <person name="Shu S."/>
            <person name="Leebens-Mack J."/>
            <person name="Grimwood J."/>
            <person name="Schmutz J."/>
            <person name="Soltis P."/>
            <person name="Soltis D."/>
            <person name="Chen Z.-H."/>
        </authorList>
    </citation>
    <scope>NUCLEOTIDE SEQUENCE</scope>
    <source>
        <strain evidence="2">Whitten #5841</strain>
        <tissue evidence="2">Leaf</tissue>
    </source>
</reference>
<evidence type="ECO:0000313" key="2">
    <source>
        <dbReference type="EMBL" id="KAH7365938.1"/>
    </source>
</evidence>